<keyword evidence="2" id="KW-1185">Reference proteome</keyword>
<protein>
    <recommendedName>
        <fullName evidence="3">STAS/SEC14 domain-containing protein</fullName>
    </recommendedName>
</protein>
<evidence type="ECO:0000313" key="1">
    <source>
        <dbReference type="EMBL" id="CUH79508.1"/>
    </source>
</evidence>
<dbReference type="RefSeq" id="WP_058248000.1">
    <property type="nucleotide sequence ID" value="NZ_CYSE01000004.1"/>
</dbReference>
<sequence length="136" mass="15206">MISVLHYPGNDLCCITCTDTVTTREAITLTAEITRPGRPFVAGHCFIDAKNCHDTELVFADILRIRAMTVACLQRENIQLRVACHAVNDVLFGVSRMYEQVLNTTEWAEVYVSRNRQQALDWLGQPDPAILTPADG</sequence>
<proteinExistence type="predicted"/>
<evidence type="ECO:0000313" key="2">
    <source>
        <dbReference type="Proteomes" id="UP000054935"/>
    </source>
</evidence>
<accession>A0A0P1GDN5</accession>
<dbReference type="EMBL" id="CYSE01000004">
    <property type="protein sequence ID" value="CUH79508.1"/>
    <property type="molecule type" value="Genomic_DNA"/>
</dbReference>
<dbReference type="AlphaFoldDB" id="A0A0P1GDN5"/>
<dbReference type="Proteomes" id="UP000054935">
    <property type="component" value="Unassembled WGS sequence"/>
</dbReference>
<gene>
    <name evidence="1" type="ORF">TRN7648_02509</name>
</gene>
<organism evidence="1 2">
    <name type="scientific">Tropicibacter naphthalenivorans</name>
    <dbReference type="NCBI Taxonomy" id="441103"/>
    <lineage>
        <taxon>Bacteria</taxon>
        <taxon>Pseudomonadati</taxon>
        <taxon>Pseudomonadota</taxon>
        <taxon>Alphaproteobacteria</taxon>
        <taxon>Rhodobacterales</taxon>
        <taxon>Roseobacteraceae</taxon>
        <taxon>Tropicibacter</taxon>
    </lineage>
</organism>
<reference evidence="1 2" key="1">
    <citation type="submission" date="2015-09" db="EMBL/GenBank/DDBJ databases">
        <authorList>
            <consortium name="Swine Surveillance"/>
        </authorList>
    </citation>
    <scope>NUCLEOTIDE SEQUENCE [LARGE SCALE GENOMIC DNA]</scope>
    <source>
        <strain evidence="1 2">CECT 7648</strain>
    </source>
</reference>
<evidence type="ECO:0008006" key="3">
    <source>
        <dbReference type="Google" id="ProtNLM"/>
    </source>
</evidence>
<name>A0A0P1GDN5_9RHOB</name>